<protein>
    <submittedName>
        <fullName evidence="1">Uncharacterized protein</fullName>
    </submittedName>
</protein>
<reference evidence="1 2" key="1">
    <citation type="journal article" date="2022" name="Nat. Genet.">
        <title>Improved pea reference genome and pan-genome highlight genomic features and evolutionary characteristics.</title>
        <authorList>
            <person name="Yang T."/>
            <person name="Liu R."/>
            <person name="Luo Y."/>
            <person name="Hu S."/>
            <person name="Wang D."/>
            <person name="Wang C."/>
            <person name="Pandey M.K."/>
            <person name="Ge S."/>
            <person name="Xu Q."/>
            <person name="Li N."/>
            <person name="Li G."/>
            <person name="Huang Y."/>
            <person name="Saxena R.K."/>
            <person name="Ji Y."/>
            <person name="Li M."/>
            <person name="Yan X."/>
            <person name="He Y."/>
            <person name="Liu Y."/>
            <person name="Wang X."/>
            <person name="Xiang C."/>
            <person name="Varshney R.K."/>
            <person name="Ding H."/>
            <person name="Gao S."/>
            <person name="Zong X."/>
        </authorList>
    </citation>
    <scope>NUCLEOTIDE SEQUENCE [LARGE SCALE GENOMIC DNA]</scope>
    <source>
        <strain evidence="1 2">cv. Zhongwan 6</strain>
    </source>
</reference>
<evidence type="ECO:0000313" key="2">
    <source>
        <dbReference type="Proteomes" id="UP001058974"/>
    </source>
</evidence>
<proteinExistence type="predicted"/>
<sequence length="205" mass="23805">MKWQITSHQNKQNNPTRPKINLSTIITLPSQNLRCNISRSTTKSMKQTILSNLIRNSTQTKIRHFQITILIKQQILRLKIPMINTSSMTKPNRGNQLLKILSSNLFFQSTLRNLIKKLASTNILHHKINLCFRSHYLKQLDDVRMTNAAKNRDLTFYVCDQTTFQNFLLVDHLYSYAFTGFEILSVINLGECSMAKELPDFESTQ</sequence>
<dbReference type="Gramene" id="Psat01G0526200-T1">
    <property type="protein sequence ID" value="KAI5447747.1"/>
    <property type="gene ID" value="KIW84_015262"/>
</dbReference>
<dbReference type="AlphaFoldDB" id="A0A9D5BQN5"/>
<dbReference type="Proteomes" id="UP001058974">
    <property type="component" value="Chromosome 1"/>
</dbReference>
<comment type="caution">
    <text evidence="1">The sequence shown here is derived from an EMBL/GenBank/DDBJ whole genome shotgun (WGS) entry which is preliminary data.</text>
</comment>
<organism evidence="1 2">
    <name type="scientific">Pisum sativum</name>
    <name type="common">Garden pea</name>
    <name type="synonym">Lathyrus oleraceus</name>
    <dbReference type="NCBI Taxonomy" id="3888"/>
    <lineage>
        <taxon>Eukaryota</taxon>
        <taxon>Viridiplantae</taxon>
        <taxon>Streptophyta</taxon>
        <taxon>Embryophyta</taxon>
        <taxon>Tracheophyta</taxon>
        <taxon>Spermatophyta</taxon>
        <taxon>Magnoliopsida</taxon>
        <taxon>eudicotyledons</taxon>
        <taxon>Gunneridae</taxon>
        <taxon>Pentapetalae</taxon>
        <taxon>rosids</taxon>
        <taxon>fabids</taxon>
        <taxon>Fabales</taxon>
        <taxon>Fabaceae</taxon>
        <taxon>Papilionoideae</taxon>
        <taxon>50 kb inversion clade</taxon>
        <taxon>NPAAA clade</taxon>
        <taxon>Hologalegina</taxon>
        <taxon>IRL clade</taxon>
        <taxon>Fabeae</taxon>
        <taxon>Lathyrus</taxon>
    </lineage>
</organism>
<gene>
    <name evidence="1" type="ORF">KIW84_015262</name>
</gene>
<keyword evidence="2" id="KW-1185">Reference proteome</keyword>
<accession>A0A9D5BQN5</accession>
<evidence type="ECO:0000313" key="1">
    <source>
        <dbReference type="EMBL" id="KAI5447747.1"/>
    </source>
</evidence>
<dbReference type="EMBL" id="JAMSHJ010000001">
    <property type="protein sequence ID" value="KAI5447747.1"/>
    <property type="molecule type" value="Genomic_DNA"/>
</dbReference>
<name>A0A9D5BQN5_PEA</name>